<keyword evidence="1" id="KW-1185">Reference proteome</keyword>
<accession>A0AC54ZF15</accession>
<evidence type="ECO:0000313" key="2">
    <source>
        <dbReference type="RefSeq" id="XP_042639254.1"/>
    </source>
</evidence>
<proteinExistence type="predicted"/>
<sequence>MAKVVRRWAENEAWDLEPKEVGLEMNQDDGGEGDGEDEGDDEDEDDSEDDDGEGEDDDGEDEGDDEGEDDEDGEDEDDGEVMRMDDDGEDEDDGEEEDGEDEDGEDEDDGGAGAAQARGPRGGEPRVCPPALRLRSALFRAPASGCVWRPQDWPGCPLKPLGAREEAETVRMESPTPTPGNTAENRNSDPQHGDPRVDCSRLHERQLGALTLTPPPGSATRGVPAGGFLATRSRGLPSRHWHRVASTGPKGPRPPAPIQAGARRVLTRRKGNEAKARPRPGVQTEHGRRGGPSAEAQPAPPPGPASTYTTPATASPGPSRGPHIPTIQEPIVARLGVHGQRPVPPPAPSHVSPSRICPGGSLRPDLEPPTLWPPSRAPRTQEWESVKEALGNEKDEAAARPKLPDRRDPARERSSRLGPTLGTRKRRAGIGPGVPEARGATMLRPAVHPHPPTAYLRDPLREGDAGAADPGDRTGSHRGQGLGQAAREALGRGGRGTPDPQASVSCSQRRVVWDGRPGVRSLLMQLHVKPRCKSGALGSAWRLALGFASGEGGGGRAGERGAQWTQIEAIHLCQRRSLSAPGLPAIHGAGGGAHRGGRVPGRDARLRGFVGCAFRTLLAGLRCPRSDLRGGAGNTQVFRGKGPALPAPTQFPAFYPASASPRSPGRLKRLSRAMFFQLHGKDSAHLSESTPHCTRQDPAALLMLTSQARPGNRGAGNPCERLGQARCRGRQMDVCCLRGDHPGAFWAVWRRGGVHPEERTRLERGRSPQAKRAREPGSRIPPPRTARDCDTPTVRPGRGQGSAPEAPVQCSPPYLWASPLHSGRARAGLGRFADGASAEIRARGDPRGAHTRPGICARRKGTEAAAGKAASGAVPRLSILLPRDAPAPRPQEPAAARSAPHSQTPVAGPAGLGAPLRRLSASLWPDKPHLRKLLPVVGLSRRAGGRTGPARGSAGPHTTQNPLRTRGRRASAQAVAWAQVPSFLRPLVPAGESLLLSEARGAVTDAPPLPFPRPRSCGHSGIAF</sequence>
<name>A0AC54ZF15_ORYAF</name>
<gene>
    <name evidence="2" type="primary">LOC122151906</name>
</gene>
<protein>
    <submittedName>
        <fullName evidence="2">Collagen alpha-1(III) chain-like</fullName>
    </submittedName>
</protein>
<evidence type="ECO:0000313" key="1">
    <source>
        <dbReference type="Proteomes" id="UP000694850"/>
    </source>
</evidence>
<reference evidence="2" key="1">
    <citation type="submission" date="2025-08" db="UniProtKB">
        <authorList>
            <consortium name="RefSeq"/>
        </authorList>
    </citation>
    <scope>IDENTIFICATION</scope>
</reference>
<dbReference type="RefSeq" id="XP_042639254.1">
    <property type="nucleotide sequence ID" value="XM_042783320.1"/>
</dbReference>
<organism evidence="1 2">
    <name type="scientific">Orycteropus afer afer</name>
    <dbReference type="NCBI Taxonomy" id="1230840"/>
    <lineage>
        <taxon>Eukaryota</taxon>
        <taxon>Metazoa</taxon>
        <taxon>Chordata</taxon>
        <taxon>Craniata</taxon>
        <taxon>Vertebrata</taxon>
        <taxon>Euteleostomi</taxon>
        <taxon>Mammalia</taxon>
        <taxon>Eutheria</taxon>
        <taxon>Afrotheria</taxon>
        <taxon>Tubulidentata</taxon>
        <taxon>Orycteropodidae</taxon>
        <taxon>Orycteropus</taxon>
    </lineage>
</organism>
<dbReference type="Proteomes" id="UP000694850">
    <property type="component" value="Unplaced"/>
</dbReference>